<organism evidence="5 6">
    <name type="scientific">Cupriavidus respiraculi</name>
    <dbReference type="NCBI Taxonomy" id="195930"/>
    <lineage>
        <taxon>Bacteria</taxon>
        <taxon>Pseudomonadati</taxon>
        <taxon>Pseudomonadota</taxon>
        <taxon>Betaproteobacteria</taxon>
        <taxon>Burkholderiales</taxon>
        <taxon>Burkholderiaceae</taxon>
        <taxon>Cupriavidus</taxon>
    </lineage>
</organism>
<feature type="coiled-coil region" evidence="2">
    <location>
        <begin position="203"/>
        <end position="230"/>
    </location>
</feature>
<feature type="chain" id="PRO_5045120959" evidence="4">
    <location>
        <begin position="18"/>
        <end position="441"/>
    </location>
</feature>
<reference evidence="5 6" key="1">
    <citation type="submission" date="2021-08" db="EMBL/GenBank/DDBJ databases">
        <authorList>
            <person name="Peeters C."/>
        </authorList>
    </citation>
    <scope>NUCLEOTIDE SEQUENCE [LARGE SCALE GENOMIC DNA]</scope>
    <source>
        <strain evidence="5 6">LMG 21510</strain>
    </source>
</reference>
<protein>
    <submittedName>
        <fullName evidence="5">Cobalt-zinc-cadmium resistance protein CzcC</fullName>
    </submittedName>
</protein>
<dbReference type="InterPro" id="IPR010131">
    <property type="entry name" value="MdtP/NodT-like"/>
</dbReference>
<evidence type="ECO:0000313" key="6">
    <source>
        <dbReference type="Proteomes" id="UP000721236"/>
    </source>
</evidence>
<gene>
    <name evidence="5" type="primary">czcC_1</name>
    <name evidence="5" type="ORF">LMG21510_00869</name>
</gene>
<feature type="compositionally biased region" description="Low complexity" evidence="3">
    <location>
        <begin position="41"/>
        <end position="50"/>
    </location>
</feature>
<sequence>MPLALAALWLYAPGACADARVPDAGAIAANTRQAPPPAPAPASADPFRAARSSAAIPPDGALTLDAALALATERSPALAAARNELESAEGGVTQAGVLPNPEVAVLMEDTRRDSRTTTAQLNVPLELGGKRAARLGAAGKSRELARSQLAAARLELRSAVYGAFFAMLVAQERARLAREAVSLASHALQVATRRVAAGKAAPLEQSRAGVEQANAALEQADADAALALARHALAALCGLADADMPPLARPEDLRPAPPRPGMAQLNDQIELAPALEASRIEVERRQAVVGVERSRQYPDLTLTVGTKRDNASDRGTMPVIGVSIPLPLFDRNQGNVYTAMRQADKAADEYRATRLRLGTELRQAATQLSVSRTLADTLRQDVLPAANQAYDAAVRGFEAGKFAFLDVIDAQRTLLQARIRHLNAIAASHEAAAAIDRILGH</sequence>
<dbReference type="SUPFAM" id="SSF56954">
    <property type="entry name" value="Outer membrane efflux proteins (OEP)"/>
    <property type="match status" value="1"/>
</dbReference>
<dbReference type="EMBL" id="CAJZAH010000001">
    <property type="protein sequence ID" value="CAG9167832.1"/>
    <property type="molecule type" value="Genomic_DNA"/>
</dbReference>
<dbReference type="Proteomes" id="UP000721236">
    <property type="component" value="Unassembled WGS sequence"/>
</dbReference>
<evidence type="ECO:0000256" key="1">
    <source>
        <dbReference type="ARBA" id="ARBA00007613"/>
    </source>
</evidence>
<keyword evidence="2" id="KW-0175">Coiled coil</keyword>
<dbReference type="PANTHER" id="PTHR30203:SF24">
    <property type="entry name" value="BLR4935 PROTEIN"/>
    <property type="match status" value="1"/>
</dbReference>
<feature type="signal peptide" evidence="4">
    <location>
        <begin position="1"/>
        <end position="17"/>
    </location>
</feature>
<dbReference type="Pfam" id="PF02321">
    <property type="entry name" value="OEP"/>
    <property type="match status" value="2"/>
</dbReference>
<comment type="caution">
    <text evidence="5">The sequence shown here is derived from an EMBL/GenBank/DDBJ whole genome shotgun (WGS) entry which is preliminary data.</text>
</comment>
<evidence type="ECO:0000256" key="4">
    <source>
        <dbReference type="SAM" id="SignalP"/>
    </source>
</evidence>
<feature type="region of interest" description="Disordered" evidence="3">
    <location>
        <begin position="30"/>
        <end position="50"/>
    </location>
</feature>
<name>A0ABN7Y7Q5_9BURK</name>
<accession>A0ABN7Y7Q5</accession>
<keyword evidence="4" id="KW-0732">Signal</keyword>
<evidence type="ECO:0000313" key="5">
    <source>
        <dbReference type="EMBL" id="CAG9167832.1"/>
    </source>
</evidence>
<proteinExistence type="inferred from homology"/>
<keyword evidence="6" id="KW-1185">Reference proteome</keyword>
<dbReference type="RefSeq" id="WP_224039880.1">
    <property type="nucleotide sequence ID" value="NZ_CAJZAH010000001.1"/>
</dbReference>
<dbReference type="PANTHER" id="PTHR30203">
    <property type="entry name" value="OUTER MEMBRANE CATION EFFLUX PROTEIN"/>
    <property type="match status" value="1"/>
</dbReference>
<dbReference type="InterPro" id="IPR003423">
    <property type="entry name" value="OMP_efflux"/>
</dbReference>
<evidence type="ECO:0000256" key="2">
    <source>
        <dbReference type="SAM" id="Coils"/>
    </source>
</evidence>
<comment type="similarity">
    <text evidence="1">Belongs to the outer membrane factor (OMF) (TC 1.B.17) family.</text>
</comment>
<evidence type="ECO:0000256" key="3">
    <source>
        <dbReference type="SAM" id="MobiDB-lite"/>
    </source>
</evidence>
<dbReference type="Gene3D" id="1.20.1600.10">
    <property type="entry name" value="Outer membrane efflux proteins (OEP)"/>
    <property type="match status" value="1"/>
</dbReference>